<dbReference type="Gene3D" id="1.20.1090.10">
    <property type="entry name" value="Dehydroquinate synthase-like - alpha domain"/>
    <property type="match status" value="1"/>
</dbReference>
<dbReference type="InterPro" id="IPR044731">
    <property type="entry name" value="BDH-like"/>
</dbReference>
<evidence type="ECO:0000259" key="4">
    <source>
        <dbReference type="Pfam" id="PF00465"/>
    </source>
</evidence>
<dbReference type="Pfam" id="PF25137">
    <property type="entry name" value="ADH_Fe_C"/>
    <property type="match status" value="1"/>
</dbReference>
<dbReference type="SUPFAM" id="SSF56796">
    <property type="entry name" value="Dehydroquinate synthase-like"/>
    <property type="match status" value="1"/>
</dbReference>
<evidence type="ECO:0000313" key="7">
    <source>
        <dbReference type="Proteomes" id="UP000242133"/>
    </source>
</evidence>
<dbReference type="GO" id="GO:0046872">
    <property type="term" value="F:metal ion binding"/>
    <property type="evidence" value="ECO:0007669"/>
    <property type="project" value="InterPro"/>
</dbReference>
<evidence type="ECO:0000256" key="1">
    <source>
        <dbReference type="ARBA" id="ARBA00001962"/>
    </source>
</evidence>
<dbReference type="GO" id="GO:0005829">
    <property type="term" value="C:cytosol"/>
    <property type="evidence" value="ECO:0007669"/>
    <property type="project" value="TreeGrafter"/>
</dbReference>
<dbReference type="EMBL" id="PYGI01000006">
    <property type="protein sequence ID" value="PSL14971.1"/>
    <property type="molecule type" value="Genomic_DNA"/>
</dbReference>
<evidence type="ECO:0000259" key="5">
    <source>
        <dbReference type="Pfam" id="PF25137"/>
    </source>
</evidence>
<protein>
    <submittedName>
        <fullName evidence="6">NADP-dependent alcohol dehydrogenase</fullName>
    </submittedName>
</protein>
<dbReference type="Gene3D" id="3.40.50.1970">
    <property type="match status" value="1"/>
</dbReference>
<keyword evidence="3" id="KW-0560">Oxidoreductase</keyword>
<dbReference type="Proteomes" id="UP000242133">
    <property type="component" value="Unassembled WGS sequence"/>
</dbReference>
<dbReference type="RefSeq" id="WP_245912615.1">
    <property type="nucleotide sequence ID" value="NZ_PYGI01000006.1"/>
</dbReference>
<evidence type="ECO:0000313" key="6">
    <source>
        <dbReference type="EMBL" id="PSL14971.1"/>
    </source>
</evidence>
<dbReference type="InterPro" id="IPR056798">
    <property type="entry name" value="ADH_Fe_C"/>
</dbReference>
<dbReference type="GO" id="GO:1990362">
    <property type="term" value="F:butanol dehydrogenase (NAD+) activity"/>
    <property type="evidence" value="ECO:0007669"/>
    <property type="project" value="InterPro"/>
</dbReference>
<comment type="similarity">
    <text evidence="2">Belongs to the iron-containing alcohol dehydrogenase family.</text>
</comment>
<name>A0A2P8EZT2_9GAMM</name>
<organism evidence="6 7">
    <name type="scientific">Marinobacterium halophilum</name>
    <dbReference type="NCBI Taxonomy" id="267374"/>
    <lineage>
        <taxon>Bacteria</taxon>
        <taxon>Pseudomonadati</taxon>
        <taxon>Pseudomonadota</taxon>
        <taxon>Gammaproteobacteria</taxon>
        <taxon>Oceanospirillales</taxon>
        <taxon>Oceanospirillaceae</taxon>
        <taxon>Marinobacterium</taxon>
    </lineage>
</organism>
<dbReference type="GO" id="GO:0008106">
    <property type="term" value="F:alcohol dehydrogenase (NADP+) activity"/>
    <property type="evidence" value="ECO:0007669"/>
    <property type="project" value="TreeGrafter"/>
</dbReference>
<evidence type="ECO:0000256" key="2">
    <source>
        <dbReference type="ARBA" id="ARBA00007358"/>
    </source>
</evidence>
<feature type="domain" description="Fe-containing alcohol dehydrogenase-like C-terminal" evidence="5">
    <location>
        <begin position="214"/>
        <end position="383"/>
    </location>
</feature>
<keyword evidence="7" id="KW-1185">Reference proteome</keyword>
<dbReference type="GO" id="GO:1990002">
    <property type="term" value="F:methylglyoxal reductase (NADPH) (acetol producing) activity"/>
    <property type="evidence" value="ECO:0007669"/>
    <property type="project" value="TreeGrafter"/>
</dbReference>
<dbReference type="PROSITE" id="PS00060">
    <property type="entry name" value="ADH_IRON_2"/>
    <property type="match status" value="1"/>
</dbReference>
<dbReference type="PANTHER" id="PTHR43633">
    <property type="entry name" value="ALCOHOL DEHYDROGENASE YQHD"/>
    <property type="match status" value="1"/>
</dbReference>
<dbReference type="CDD" id="cd08187">
    <property type="entry name" value="BDH"/>
    <property type="match status" value="1"/>
</dbReference>
<feature type="domain" description="Alcohol dehydrogenase iron-type/glycerol dehydrogenase GldA" evidence="4">
    <location>
        <begin position="36"/>
        <end position="202"/>
    </location>
</feature>
<comment type="caution">
    <text evidence="6">The sequence shown here is derived from an EMBL/GenBank/DDBJ whole genome shotgun (WGS) entry which is preliminary data.</text>
</comment>
<dbReference type="AlphaFoldDB" id="A0A2P8EZT2"/>
<dbReference type="InterPro" id="IPR001670">
    <property type="entry name" value="ADH_Fe/GldA"/>
</dbReference>
<accession>A0A2P8EZT2</accession>
<reference evidence="6 7" key="1">
    <citation type="submission" date="2018-03" db="EMBL/GenBank/DDBJ databases">
        <title>Genomic Encyclopedia of Archaeal and Bacterial Type Strains, Phase II (KMG-II): from individual species to whole genera.</title>
        <authorList>
            <person name="Goeker M."/>
        </authorList>
    </citation>
    <scope>NUCLEOTIDE SEQUENCE [LARGE SCALE GENOMIC DNA]</scope>
    <source>
        <strain evidence="6 7">DSM 17586</strain>
    </source>
</reference>
<sequence length="412" mass="44782">MIVAVKHIYGCAQVRKIITQLNQRENEMQAFDYHNPTHIVFGPDRLAELDNLVPQDARVMVLYGGGSVKKYGTLDKVLAGLGERHITEFSGIEPNPRFETLMRAVDRVRADNIDFLLAVGGGSVMDGTKFVAAAALYKGDEVELLGHGFNPLPIEQALPLATVATLPATGSEMNMGAVVTHQGGKFPVMSPRLFPTFSMLDPTLTYSLPAVQVANGVVDAFVHVLEQYATYPVGAEVQDRTAEGILKALIEVGPKTLATPDDYAARANLVWSATCALNGFIGVGVPQDWSTHMIGHELTAIFGIDHAQTLAVVLPSLWQARKAQKGAKLLQYAERVWNITEGSEDARIDLAISKTRAFFESLGVKTRLSDYGVAFEQIDTVVNALESHGMVALSETGDLDLEVSRYILEQAF</sequence>
<evidence type="ECO:0000256" key="3">
    <source>
        <dbReference type="ARBA" id="ARBA00023002"/>
    </source>
</evidence>
<proteinExistence type="inferred from homology"/>
<dbReference type="InterPro" id="IPR018211">
    <property type="entry name" value="ADH_Fe_CS"/>
</dbReference>
<dbReference type="PANTHER" id="PTHR43633:SF1">
    <property type="entry name" value="ALCOHOL DEHYDROGENASE YQHD"/>
    <property type="match status" value="1"/>
</dbReference>
<gene>
    <name evidence="6" type="ORF">CLV44_106151</name>
</gene>
<dbReference type="FunFam" id="3.40.50.1970:FF:000003">
    <property type="entry name" value="Alcohol dehydrogenase, iron-containing"/>
    <property type="match status" value="1"/>
</dbReference>
<dbReference type="Pfam" id="PF00465">
    <property type="entry name" value="Fe-ADH"/>
    <property type="match status" value="1"/>
</dbReference>
<comment type="cofactor">
    <cofactor evidence="1">
        <name>Fe cation</name>
        <dbReference type="ChEBI" id="CHEBI:24875"/>
    </cofactor>
</comment>